<evidence type="ECO:0000256" key="5">
    <source>
        <dbReference type="ARBA" id="ARBA00022840"/>
    </source>
</evidence>
<dbReference type="EMBL" id="JAUDDZ010000001">
    <property type="protein sequence ID" value="MDM8274063.1"/>
    <property type="molecule type" value="Genomic_DNA"/>
</dbReference>
<dbReference type="PRINTS" id="PR01020">
    <property type="entry name" value="LPSBIOSNTHSS"/>
</dbReference>
<dbReference type="GO" id="GO:0004595">
    <property type="term" value="F:pantetheine-phosphate adenylyltransferase activity"/>
    <property type="evidence" value="ECO:0007669"/>
    <property type="project" value="UniProtKB-EC"/>
</dbReference>
<comment type="catalytic activity">
    <reaction evidence="8 9">
        <text>(R)-4'-phosphopantetheine + ATP + H(+) = 3'-dephospho-CoA + diphosphate</text>
        <dbReference type="Rhea" id="RHEA:19801"/>
        <dbReference type="ChEBI" id="CHEBI:15378"/>
        <dbReference type="ChEBI" id="CHEBI:30616"/>
        <dbReference type="ChEBI" id="CHEBI:33019"/>
        <dbReference type="ChEBI" id="CHEBI:57328"/>
        <dbReference type="ChEBI" id="CHEBI:61723"/>
        <dbReference type="EC" id="2.7.7.3"/>
    </reaction>
</comment>
<keyword evidence="6 9" id="KW-0460">Magnesium</keyword>
<evidence type="ECO:0000256" key="9">
    <source>
        <dbReference type="HAMAP-Rule" id="MF_00151"/>
    </source>
</evidence>
<dbReference type="SUPFAM" id="SSF52374">
    <property type="entry name" value="Nucleotidylyl transferase"/>
    <property type="match status" value="1"/>
</dbReference>
<feature type="binding site" evidence="9">
    <location>
        <position position="110"/>
    </location>
    <ligand>
        <name>ATP</name>
        <dbReference type="ChEBI" id="CHEBI:30616"/>
    </ligand>
</feature>
<dbReference type="Pfam" id="PF01467">
    <property type="entry name" value="CTP_transf_like"/>
    <property type="match status" value="1"/>
</dbReference>
<dbReference type="NCBIfam" id="TIGR01510">
    <property type="entry name" value="coaD_prev_kdtB"/>
    <property type="match status" value="1"/>
</dbReference>
<keyword evidence="12" id="KW-1185">Reference proteome</keyword>
<organism evidence="11 12">
    <name type="scientific">Enorma phocaeensis</name>
    <dbReference type="NCBI Taxonomy" id="1871019"/>
    <lineage>
        <taxon>Bacteria</taxon>
        <taxon>Bacillati</taxon>
        <taxon>Actinomycetota</taxon>
        <taxon>Coriobacteriia</taxon>
        <taxon>Coriobacteriales</taxon>
        <taxon>Coriobacteriaceae</taxon>
        <taxon>Enorma</taxon>
    </lineage>
</organism>
<keyword evidence="3 9" id="KW-0548">Nucleotidyltransferase</keyword>
<feature type="site" description="Transition state stabilizer" evidence="9">
    <location>
        <position position="26"/>
    </location>
</feature>
<comment type="pathway">
    <text evidence="9">Cofactor biosynthesis; coenzyme A biosynthesis; CoA from (R)-pantothenate: step 4/5.</text>
</comment>
<dbReference type="Gene3D" id="3.40.50.620">
    <property type="entry name" value="HUPs"/>
    <property type="match status" value="1"/>
</dbReference>
<sequence>MHDVLTDQTITHVLVPGTFDPITFGHIDVVRRARRLFPHVTVAVAESLGKNGTGPTFSLQDRVSLAREALGDIDGVEVRPFTGLLVDFANEVGAGAVVKGLRAMTDFEYELQQADLNYRLDPGVESIFVMSSPEYGYLSSSVVRQIASFGGDVSEFVPDNVVKALKERFKC</sequence>
<evidence type="ECO:0000313" key="11">
    <source>
        <dbReference type="EMBL" id="MDM8274063.1"/>
    </source>
</evidence>
<evidence type="ECO:0000256" key="6">
    <source>
        <dbReference type="ARBA" id="ARBA00022842"/>
    </source>
</evidence>
<feature type="binding site" evidence="9">
    <location>
        <position position="99"/>
    </location>
    <ligand>
        <name>substrate</name>
    </ligand>
</feature>
<dbReference type="InterPro" id="IPR001980">
    <property type="entry name" value="PPAT"/>
</dbReference>
<keyword evidence="4 9" id="KW-0547">Nucleotide-binding</keyword>
<evidence type="ECO:0000256" key="8">
    <source>
        <dbReference type="ARBA" id="ARBA00029346"/>
    </source>
</evidence>
<feature type="binding site" evidence="9">
    <location>
        <position position="50"/>
    </location>
    <ligand>
        <name>substrate</name>
    </ligand>
</feature>
<dbReference type="PANTHER" id="PTHR21342">
    <property type="entry name" value="PHOSPHOPANTETHEINE ADENYLYLTRANSFERASE"/>
    <property type="match status" value="1"/>
</dbReference>
<proteinExistence type="inferred from homology"/>
<keyword evidence="5 9" id="KW-0067">ATP-binding</keyword>
<dbReference type="Proteomes" id="UP001529421">
    <property type="component" value="Unassembled WGS sequence"/>
</dbReference>
<keyword evidence="2 9" id="KW-0808">Transferase</keyword>
<comment type="subcellular location">
    <subcellularLocation>
        <location evidence="9">Cytoplasm</location>
    </subcellularLocation>
</comment>
<feature type="binding site" evidence="9">
    <location>
        <begin position="18"/>
        <end position="19"/>
    </location>
    <ligand>
        <name>ATP</name>
        <dbReference type="ChEBI" id="CHEBI:30616"/>
    </ligand>
</feature>
<dbReference type="CDD" id="cd02163">
    <property type="entry name" value="PPAT"/>
    <property type="match status" value="1"/>
</dbReference>
<dbReference type="InterPro" id="IPR014729">
    <property type="entry name" value="Rossmann-like_a/b/a_fold"/>
</dbReference>
<evidence type="ECO:0000313" key="12">
    <source>
        <dbReference type="Proteomes" id="UP001529421"/>
    </source>
</evidence>
<accession>A0ABT7V6D5</accession>
<evidence type="ECO:0000256" key="2">
    <source>
        <dbReference type="ARBA" id="ARBA00022679"/>
    </source>
</evidence>
<protein>
    <recommendedName>
        <fullName evidence="9">Phosphopantetheine adenylyltransferase</fullName>
        <ecNumber evidence="9">2.7.7.3</ecNumber>
    </recommendedName>
    <alternativeName>
        <fullName evidence="9">Dephospho-CoA pyrophosphorylase</fullName>
    </alternativeName>
    <alternativeName>
        <fullName evidence="9">Pantetheine-phosphate adenylyltransferase</fullName>
        <shortName evidence="9">PPAT</shortName>
    </alternativeName>
</protein>
<feature type="binding site" evidence="9">
    <location>
        <position position="85"/>
    </location>
    <ligand>
        <name>substrate</name>
    </ligand>
</feature>
<feature type="binding site" evidence="9">
    <location>
        <position position="26"/>
    </location>
    <ligand>
        <name>ATP</name>
        <dbReference type="ChEBI" id="CHEBI:30616"/>
    </ligand>
</feature>
<reference evidence="12" key="1">
    <citation type="submission" date="2023-06" db="EMBL/GenBank/DDBJ databases">
        <title>Identification and characterization of horizontal gene transfer across gut microbiota members of farm animals based on homology search.</title>
        <authorList>
            <person name="Zeman M."/>
            <person name="Kubasova T."/>
            <person name="Jahodarova E."/>
            <person name="Nykrynova M."/>
            <person name="Rychlik I."/>
        </authorList>
    </citation>
    <scope>NUCLEOTIDE SEQUENCE [LARGE SCALE GENOMIC DNA]</scope>
    <source>
        <strain evidence="12">154_Feed</strain>
    </source>
</reference>
<evidence type="ECO:0000256" key="3">
    <source>
        <dbReference type="ARBA" id="ARBA00022695"/>
    </source>
</evidence>
<comment type="similarity">
    <text evidence="9">Belongs to the bacterial CoaD family.</text>
</comment>
<evidence type="ECO:0000259" key="10">
    <source>
        <dbReference type="Pfam" id="PF01467"/>
    </source>
</evidence>
<feature type="domain" description="Cytidyltransferase-like" evidence="10">
    <location>
        <begin position="14"/>
        <end position="145"/>
    </location>
</feature>
<evidence type="ECO:0000256" key="1">
    <source>
        <dbReference type="ARBA" id="ARBA00022490"/>
    </source>
</evidence>
<keyword evidence="7 9" id="KW-0173">Coenzyme A biosynthesis</keyword>
<dbReference type="InterPro" id="IPR004821">
    <property type="entry name" value="Cyt_trans-like"/>
</dbReference>
<comment type="function">
    <text evidence="9">Reversibly transfers an adenylyl group from ATP to 4'-phosphopantetheine, yielding dephospho-CoA (dPCoA) and pyrophosphate.</text>
</comment>
<dbReference type="RefSeq" id="WP_204671256.1">
    <property type="nucleotide sequence ID" value="NZ_JACJKQ010000001.1"/>
</dbReference>
<feature type="binding site" evidence="9">
    <location>
        <begin position="135"/>
        <end position="141"/>
    </location>
    <ligand>
        <name>ATP</name>
        <dbReference type="ChEBI" id="CHEBI:30616"/>
    </ligand>
</feature>
<dbReference type="NCBIfam" id="TIGR00125">
    <property type="entry name" value="cyt_tran_rel"/>
    <property type="match status" value="1"/>
</dbReference>
<feature type="binding site" evidence="9">
    <location>
        <position position="18"/>
    </location>
    <ligand>
        <name>substrate</name>
    </ligand>
</feature>
<gene>
    <name evidence="9 11" type="primary">coaD</name>
    <name evidence="11" type="ORF">QUW28_00905</name>
</gene>
<keyword evidence="1 9" id="KW-0963">Cytoplasm</keyword>
<dbReference type="HAMAP" id="MF_00151">
    <property type="entry name" value="PPAT_bact"/>
    <property type="match status" value="1"/>
</dbReference>
<dbReference type="EC" id="2.7.7.3" evidence="9"/>
<evidence type="ECO:0000256" key="4">
    <source>
        <dbReference type="ARBA" id="ARBA00022741"/>
    </source>
</evidence>
<dbReference type="PANTHER" id="PTHR21342:SF1">
    <property type="entry name" value="PHOSPHOPANTETHEINE ADENYLYLTRANSFERASE"/>
    <property type="match status" value="1"/>
</dbReference>
<comment type="caution">
    <text evidence="11">The sequence shown here is derived from an EMBL/GenBank/DDBJ whole genome shotgun (WGS) entry which is preliminary data.</text>
</comment>
<comment type="cofactor">
    <cofactor evidence="9">
        <name>Mg(2+)</name>
        <dbReference type="ChEBI" id="CHEBI:18420"/>
    </cofactor>
</comment>
<feature type="binding site" evidence="9">
    <location>
        <begin position="100"/>
        <end position="102"/>
    </location>
    <ligand>
        <name>ATP</name>
        <dbReference type="ChEBI" id="CHEBI:30616"/>
    </ligand>
</feature>
<evidence type="ECO:0000256" key="7">
    <source>
        <dbReference type="ARBA" id="ARBA00022993"/>
    </source>
</evidence>
<name>A0ABT7V6D5_9ACTN</name>
<comment type="subunit">
    <text evidence="9">Homohexamer.</text>
</comment>